<protein>
    <submittedName>
        <fullName evidence="1">Uncharacterized protein</fullName>
    </submittedName>
</protein>
<feature type="non-terminal residue" evidence="1">
    <location>
        <position position="34"/>
    </location>
</feature>
<reference evidence="1" key="1">
    <citation type="journal article" date="2014" name="Front. Microbiol.">
        <title>High frequency of phylogenetically diverse reductive dehalogenase-homologous genes in deep subseafloor sedimentary metagenomes.</title>
        <authorList>
            <person name="Kawai M."/>
            <person name="Futagami T."/>
            <person name="Toyoda A."/>
            <person name="Takaki Y."/>
            <person name="Nishi S."/>
            <person name="Hori S."/>
            <person name="Arai W."/>
            <person name="Tsubouchi T."/>
            <person name="Morono Y."/>
            <person name="Uchiyama I."/>
            <person name="Ito T."/>
            <person name="Fujiyama A."/>
            <person name="Inagaki F."/>
            <person name="Takami H."/>
        </authorList>
    </citation>
    <scope>NUCLEOTIDE SEQUENCE</scope>
    <source>
        <strain evidence="1">Expedition CK06-06</strain>
    </source>
</reference>
<dbReference type="EMBL" id="BART01026401">
    <property type="protein sequence ID" value="GAG96430.1"/>
    <property type="molecule type" value="Genomic_DNA"/>
</dbReference>
<dbReference type="AlphaFoldDB" id="X1BN44"/>
<evidence type="ECO:0000313" key="1">
    <source>
        <dbReference type="EMBL" id="GAG96430.1"/>
    </source>
</evidence>
<comment type="caution">
    <text evidence="1">The sequence shown here is derived from an EMBL/GenBank/DDBJ whole genome shotgun (WGS) entry which is preliminary data.</text>
</comment>
<name>X1BN44_9ZZZZ</name>
<accession>X1BN44</accession>
<gene>
    <name evidence="1" type="ORF">S01H4_47100</name>
</gene>
<organism evidence="1">
    <name type="scientific">marine sediment metagenome</name>
    <dbReference type="NCBI Taxonomy" id="412755"/>
    <lineage>
        <taxon>unclassified sequences</taxon>
        <taxon>metagenomes</taxon>
        <taxon>ecological metagenomes</taxon>
    </lineage>
</organism>
<proteinExistence type="predicted"/>
<sequence>MMSPIYKVVLHVHEQDEDFAKMAVDEMMQASSHD</sequence>